<evidence type="ECO:0000313" key="2">
    <source>
        <dbReference type="Proteomes" id="UP001500888"/>
    </source>
</evidence>
<organism evidence="1 2">
    <name type="scientific">Sphaerisporangium flaviroseum</name>
    <dbReference type="NCBI Taxonomy" id="509199"/>
    <lineage>
        <taxon>Bacteria</taxon>
        <taxon>Bacillati</taxon>
        <taxon>Actinomycetota</taxon>
        <taxon>Actinomycetes</taxon>
        <taxon>Streptosporangiales</taxon>
        <taxon>Streptosporangiaceae</taxon>
        <taxon>Sphaerisporangium</taxon>
    </lineage>
</organism>
<sequence>MEMGGEPGEGACGPLDIALECLLQLLADPGNRAIQFLQPLSLPGQQFGEFVDGKALRLEAFGEGTRPWGEY</sequence>
<name>A0ABP7IBX6_9ACTN</name>
<dbReference type="Proteomes" id="UP001500888">
    <property type="component" value="Unassembled WGS sequence"/>
</dbReference>
<accession>A0ABP7IBX6</accession>
<evidence type="ECO:0000313" key="1">
    <source>
        <dbReference type="EMBL" id="GAA3814512.1"/>
    </source>
</evidence>
<comment type="caution">
    <text evidence="1">The sequence shown here is derived from an EMBL/GenBank/DDBJ whole genome shotgun (WGS) entry which is preliminary data.</text>
</comment>
<protein>
    <submittedName>
        <fullName evidence="1">Uncharacterized protein</fullName>
    </submittedName>
</protein>
<reference evidence="2" key="1">
    <citation type="journal article" date="2019" name="Int. J. Syst. Evol. Microbiol.">
        <title>The Global Catalogue of Microorganisms (GCM) 10K type strain sequencing project: providing services to taxonomists for standard genome sequencing and annotation.</title>
        <authorList>
            <consortium name="The Broad Institute Genomics Platform"/>
            <consortium name="The Broad Institute Genome Sequencing Center for Infectious Disease"/>
            <person name="Wu L."/>
            <person name="Ma J."/>
        </authorList>
    </citation>
    <scope>NUCLEOTIDE SEQUENCE [LARGE SCALE GENOMIC DNA]</scope>
    <source>
        <strain evidence="2">JCM 16908</strain>
    </source>
</reference>
<gene>
    <name evidence="1" type="ORF">GCM10022226_39240</name>
</gene>
<proteinExistence type="predicted"/>
<dbReference type="EMBL" id="BAAAZR010000008">
    <property type="protein sequence ID" value="GAA3814512.1"/>
    <property type="molecule type" value="Genomic_DNA"/>
</dbReference>
<keyword evidence="2" id="KW-1185">Reference proteome</keyword>